<dbReference type="SMART" id="SM00908">
    <property type="entry name" value="Gal-bind_lectin"/>
    <property type="match status" value="1"/>
</dbReference>
<evidence type="ECO:0000256" key="3">
    <source>
        <dbReference type="SAM" id="MobiDB-lite"/>
    </source>
</evidence>
<dbReference type="Gene3D" id="2.60.120.200">
    <property type="match status" value="1"/>
</dbReference>
<dbReference type="EMBL" id="IACT01000819">
    <property type="protein sequence ID" value="LAC20198.1"/>
    <property type="molecule type" value="mRNA"/>
</dbReference>
<feature type="domain" description="Galectin" evidence="4">
    <location>
        <begin position="12"/>
        <end position="149"/>
    </location>
</feature>
<dbReference type="InterPro" id="IPR001079">
    <property type="entry name" value="Galectin_CRD"/>
</dbReference>
<dbReference type="AlphaFoldDB" id="A0A6A7FNY0"/>
<name>A0A6A7FNY0_9CRUS</name>
<sequence length="261" mass="26981">MSAPVQNPVTPHLQPVPGGFVPGTIAHVTGTFTPGAASLIIKLQSGPGGDPADDVGLCLYGRVREGQLGRNSFTRAAGWGPEELAPGVQGLAPSMTFDVTIMCDPLQFKIAYNGKHVCEYMHRMNPASLSYLNVASLPGDLSLSCVWIEQSQNQAPAQPYAAPAPPPAYSAPSPAMPYNPNPLPGYAAPPGMAQPSPYPQQQQQFPPQQFPPQQQPYPQKANKMMGGSSGHPGGGGGYPGYGGGGGGGYPTSGGSYPGGPW</sequence>
<accession>A0A6A7FNY0</accession>
<dbReference type="SUPFAM" id="SSF49899">
    <property type="entry name" value="Concanavalin A-like lectins/glucanases"/>
    <property type="match status" value="1"/>
</dbReference>
<dbReference type="GO" id="GO:0030246">
    <property type="term" value="F:carbohydrate binding"/>
    <property type="evidence" value="ECO:0007669"/>
    <property type="project" value="UniProtKB-UniRule"/>
</dbReference>
<dbReference type="Pfam" id="PF00337">
    <property type="entry name" value="Gal-bind_lectin"/>
    <property type="match status" value="1"/>
</dbReference>
<dbReference type="PANTHER" id="PTHR11346">
    <property type="entry name" value="GALECTIN"/>
    <property type="match status" value="1"/>
</dbReference>
<feature type="region of interest" description="Disordered" evidence="3">
    <location>
        <begin position="157"/>
        <end position="261"/>
    </location>
</feature>
<dbReference type="PANTHER" id="PTHR11346:SF176">
    <property type="entry name" value="32 KDA BETA-GALACTOSIDE-BINDING LECTIN LEC-3"/>
    <property type="match status" value="1"/>
</dbReference>
<dbReference type="InterPro" id="IPR044156">
    <property type="entry name" value="Galectin-like"/>
</dbReference>
<dbReference type="SMART" id="SM00276">
    <property type="entry name" value="GLECT"/>
    <property type="match status" value="1"/>
</dbReference>
<organism evidence="5">
    <name type="scientific">Hirondellea gigas</name>
    <dbReference type="NCBI Taxonomy" id="1518452"/>
    <lineage>
        <taxon>Eukaryota</taxon>
        <taxon>Metazoa</taxon>
        <taxon>Ecdysozoa</taxon>
        <taxon>Arthropoda</taxon>
        <taxon>Crustacea</taxon>
        <taxon>Multicrustacea</taxon>
        <taxon>Malacostraca</taxon>
        <taxon>Eumalacostraca</taxon>
        <taxon>Peracarida</taxon>
        <taxon>Amphipoda</taxon>
        <taxon>Amphilochidea</taxon>
        <taxon>Lysianassida</taxon>
        <taxon>Lysianassidira</taxon>
        <taxon>Lysianassoidea</taxon>
        <taxon>Lysianassidae</taxon>
        <taxon>Hirondellea</taxon>
    </lineage>
</organism>
<dbReference type="InterPro" id="IPR013320">
    <property type="entry name" value="ConA-like_dom_sf"/>
</dbReference>
<evidence type="ECO:0000259" key="4">
    <source>
        <dbReference type="PROSITE" id="PS51304"/>
    </source>
</evidence>
<protein>
    <recommendedName>
        <fullName evidence="2">Galectin</fullName>
    </recommendedName>
</protein>
<dbReference type="GO" id="GO:0016936">
    <property type="term" value="F:galactoside binding"/>
    <property type="evidence" value="ECO:0007669"/>
    <property type="project" value="TreeGrafter"/>
</dbReference>
<feature type="compositionally biased region" description="Gly residues" evidence="3">
    <location>
        <begin position="227"/>
        <end position="261"/>
    </location>
</feature>
<keyword evidence="1 2" id="KW-0430">Lectin</keyword>
<evidence type="ECO:0000313" key="5">
    <source>
        <dbReference type="EMBL" id="LAC20198.1"/>
    </source>
</evidence>
<evidence type="ECO:0000256" key="2">
    <source>
        <dbReference type="RuleBase" id="RU102079"/>
    </source>
</evidence>
<dbReference type="CDD" id="cd00070">
    <property type="entry name" value="GLECT"/>
    <property type="match status" value="1"/>
</dbReference>
<reference evidence="5" key="1">
    <citation type="submission" date="2017-11" db="EMBL/GenBank/DDBJ databases">
        <title>The sensing device of the deep-sea amphipod.</title>
        <authorList>
            <person name="Kobayashi H."/>
            <person name="Nagahama T."/>
            <person name="Arai W."/>
            <person name="Sasagawa Y."/>
            <person name="Umeda M."/>
            <person name="Hayashi T."/>
            <person name="Nikaido I."/>
            <person name="Watanabe H."/>
            <person name="Oguri K."/>
            <person name="Kitazato H."/>
            <person name="Fujioka K."/>
            <person name="Kido Y."/>
            <person name="Takami H."/>
        </authorList>
    </citation>
    <scope>NUCLEOTIDE SEQUENCE</scope>
    <source>
        <tissue evidence="5">Whole body</tissue>
    </source>
</reference>
<feature type="compositionally biased region" description="Pro residues" evidence="3">
    <location>
        <begin position="162"/>
        <end position="183"/>
    </location>
</feature>
<dbReference type="PROSITE" id="PS51304">
    <property type="entry name" value="GALECTIN"/>
    <property type="match status" value="1"/>
</dbReference>
<proteinExistence type="evidence at transcript level"/>
<evidence type="ECO:0000256" key="1">
    <source>
        <dbReference type="ARBA" id="ARBA00022734"/>
    </source>
</evidence>